<evidence type="ECO:0000256" key="4">
    <source>
        <dbReference type="ARBA" id="ARBA00020248"/>
    </source>
</evidence>
<evidence type="ECO:0000256" key="2">
    <source>
        <dbReference type="ARBA" id="ARBA00004286"/>
    </source>
</evidence>
<feature type="compositionally biased region" description="Basic and acidic residues" evidence="12">
    <location>
        <begin position="131"/>
        <end position="142"/>
    </location>
</feature>
<dbReference type="Gene3D" id="3.30.505.10">
    <property type="entry name" value="SH2 domain"/>
    <property type="match status" value="2"/>
</dbReference>
<keyword evidence="6 11" id="KW-0727">SH2 domain</keyword>
<dbReference type="GO" id="GO:0005721">
    <property type="term" value="C:pericentric heterochromatin"/>
    <property type="evidence" value="ECO:0007669"/>
    <property type="project" value="EnsemblFungi"/>
</dbReference>
<dbReference type="PROSITE" id="PS50001">
    <property type="entry name" value="SH2"/>
    <property type="match status" value="1"/>
</dbReference>
<feature type="compositionally biased region" description="Acidic residues" evidence="12">
    <location>
        <begin position="44"/>
        <end position="62"/>
    </location>
</feature>
<feature type="domain" description="S1 motif" evidence="14">
    <location>
        <begin position="1096"/>
        <end position="1165"/>
    </location>
</feature>
<evidence type="ECO:0000256" key="1">
    <source>
        <dbReference type="ARBA" id="ARBA00004123"/>
    </source>
</evidence>
<evidence type="ECO:0000256" key="8">
    <source>
        <dbReference type="ARBA" id="ARBA00023242"/>
    </source>
</evidence>
<comment type="similarity">
    <text evidence="3 10">Belongs to the SPT6 family.</text>
</comment>
<feature type="compositionally biased region" description="Acidic residues" evidence="12">
    <location>
        <begin position="96"/>
        <end position="110"/>
    </location>
</feature>
<dbReference type="Pfam" id="PF14633">
    <property type="entry name" value="SH2_2"/>
    <property type="match status" value="1"/>
</dbReference>
<dbReference type="InterPro" id="IPR035420">
    <property type="entry name" value="Spt6_SH2"/>
</dbReference>
<dbReference type="Pfam" id="PF21710">
    <property type="entry name" value="Spt6_S1"/>
    <property type="match status" value="1"/>
</dbReference>
<comment type="subcellular location">
    <subcellularLocation>
        <location evidence="2">Chromosome</location>
    </subcellularLocation>
    <subcellularLocation>
        <location evidence="1 10">Nucleus</location>
    </subcellularLocation>
</comment>
<dbReference type="SMART" id="SM00316">
    <property type="entry name" value="S1"/>
    <property type="match status" value="1"/>
</dbReference>
<dbReference type="GO" id="GO:0003677">
    <property type="term" value="F:DNA binding"/>
    <property type="evidence" value="ECO:0007669"/>
    <property type="project" value="InterPro"/>
</dbReference>
<dbReference type="GO" id="GO:0140673">
    <property type="term" value="P:transcription elongation-coupled chromatin remodeling"/>
    <property type="evidence" value="ECO:0007669"/>
    <property type="project" value="EnsemblFungi"/>
</dbReference>
<dbReference type="GO" id="GO:0031491">
    <property type="term" value="F:nucleosome binding"/>
    <property type="evidence" value="ECO:0007669"/>
    <property type="project" value="TreeGrafter"/>
</dbReference>
<evidence type="ECO:0000313" key="15">
    <source>
        <dbReference type="EMBL" id="GAN01436.1"/>
    </source>
</evidence>
<dbReference type="GO" id="GO:0034728">
    <property type="term" value="P:nucleosome organization"/>
    <property type="evidence" value="ECO:0007669"/>
    <property type="project" value="TreeGrafter"/>
</dbReference>
<dbReference type="PANTHER" id="PTHR10145">
    <property type="entry name" value="TRANSCRIPTION ELONGATION FACTOR SPT6"/>
    <property type="match status" value="1"/>
</dbReference>
<dbReference type="InterPro" id="IPR032706">
    <property type="entry name" value="Spt6_HHH"/>
</dbReference>
<dbReference type="Gene3D" id="3.30.420.140">
    <property type="entry name" value="YqgF/RNase H-like domain"/>
    <property type="match status" value="1"/>
</dbReference>
<dbReference type="SUPFAM" id="SSF53098">
    <property type="entry name" value="Ribonuclease H-like"/>
    <property type="match status" value="1"/>
</dbReference>
<feature type="compositionally biased region" description="Basic and acidic residues" evidence="12">
    <location>
        <begin position="162"/>
        <end position="174"/>
    </location>
</feature>
<evidence type="ECO:0000256" key="3">
    <source>
        <dbReference type="ARBA" id="ARBA00009253"/>
    </source>
</evidence>
<dbReference type="SUPFAM" id="SSF47781">
    <property type="entry name" value="RuvA domain 2-like"/>
    <property type="match status" value="1"/>
</dbReference>
<dbReference type="EMBL" id="DF836296">
    <property type="protein sequence ID" value="GAN01436.1"/>
    <property type="molecule type" value="Genomic_DNA"/>
</dbReference>
<dbReference type="InterPro" id="IPR003029">
    <property type="entry name" value="S1_domain"/>
</dbReference>
<keyword evidence="8 10" id="KW-0539">Nucleus</keyword>
<keyword evidence="5" id="KW-0158">Chromosome</keyword>
<feature type="domain" description="SH2" evidence="13">
    <location>
        <begin position="1215"/>
        <end position="1313"/>
    </location>
</feature>
<feature type="compositionally biased region" description="Acidic residues" evidence="12">
    <location>
        <begin position="1"/>
        <end position="17"/>
    </location>
</feature>
<dbReference type="OrthoDB" id="995477at2759"/>
<evidence type="ECO:0000256" key="9">
    <source>
        <dbReference type="ARBA" id="ARBA00093389"/>
    </source>
</evidence>
<dbReference type="Gene3D" id="1.10.150.850">
    <property type="entry name" value="Spt6, helix-hairpin-helix domain"/>
    <property type="match status" value="1"/>
</dbReference>
<dbReference type="InterPro" id="IPR036860">
    <property type="entry name" value="SH2_dom_sf"/>
</dbReference>
<evidence type="ECO:0000256" key="5">
    <source>
        <dbReference type="ARBA" id="ARBA00022454"/>
    </source>
</evidence>
<dbReference type="PROSITE" id="PS50126">
    <property type="entry name" value="S1"/>
    <property type="match status" value="1"/>
</dbReference>
<dbReference type="InterPro" id="IPR028083">
    <property type="entry name" value="Spt6_acidic_N_dom"/>
</dbReference>
<organism evidence="15">
    <name type="scientific">Mucor ambiguus</name>
    <dbReference type="NCBI Taxonomy" id="91626"/>
    <lineage>
        <taxon>Eukaryota</taxon>
        <taxon>Fungi</taxon>
        <taxon>Fungi incertae sedis</taxon>
        <taxon>Mucoromycota</taxon>
        <taxon>Mucoromycotina</taxon>
        <taxon>Mucoromycetes</taxon>
        <taxon>Mucorales</taxon>
        <taxon>Mucorineae</taxon>
        <taxon>Mucoraceae</taxon>
        <taxon>Mucor</taxon>
    </lineage>
</organism>
<dbReference type="Pfam" id="PF14635">
    <property type="entry name" value="HHH_7"/>
    <property type="match status" value="1"/>
</dbReference>
<sequence length="1415" mass="163625">MSRSEDEDSNLYDEAEDNSISHRSDDDEEGEDIGYSSRKGNNIADDDDDDDEDEDEEEEDEEEARKVAEGFIVDDEDSDASDEVAVRRKKRKKVEDYDEDLDEEDLDLLEENTGIKLNRSTGPKLKRLKRGREEQSYEKASKSVDNIFSDDDDMAAEQAEQEPSRDSHRRSRDDYAEEYDDRARYRHRDAYDDMGDFIADEDDEDDLNETLGERSQPRGYDDDRGRRGKANKDMMDILPEGISEEWVLICVAVLVDMYDIFGDGAEYEWAQYDDEETEAAKEREPQLADIFEPSELAERMMTEEDEEIRLRDVPERLQMRYEGLTNKTFEQATNDQVQEEGAWISRTMARQRGEEQPTDQFMVAVAHVVSFFTREFLEVPHIKDHRRDYFTEVDKVTGISKEILTEKDLWEIYDLDFKYHSFMDRRNTLKEFIAKCQIVDGYVETMLERVEKVEEVTDLTDYINLKFSDKINLMQQQTRGPKRPMNKSLYELSQTSKIGECLPRFGISAKEFGTNYMEGNLRHTPDDLSMDPIVEAELYVDANFPDAMRVLKAVRSVLAQEMSFDPQVRKAMRKDWESFATVTVKPTEKGYSVIDELHPMHPFKFLTEKPITEFKDGQFLHILKGESDNLLTITISIADYPAWFNRIATFYVSDAYSDTAQQWNDQRKEIIEQALKEHLMPLMSKYVREKLRIEAQESICQASFENLYNKINVGPFRGAESQFKSPLPRVVTVSSGNGSVKDPVVAIFVNQRGKVLDQIEVPNLKDERYWKEMSDFIKSKKANVLGVAGYNAETRRIIKHMQTMLSEINQSHEHNGISRMDMVVVDDEASRLYKNSRRAQEEFSDYSETMRYCISLARRLQSPVLEYVGLGRDLLAIHHHDLQYLVPEDTLFFYLERALISVVNDLGFDINAAITSTYHANALQYVCGFGPRKSQSILKKIEATGELESRTALVLRKLTPANTFMNCASYLRIRDIDGADILDDTRIHPQDYELARKMAADALEIDEDEMDDYDSKVAVVTRVIKEYPDKLNDLILDDYAVVLRKQYNAPKRQILEHIKLELQGPYHDRRHRYSRPTTEETFIMVTGETRQTLSEGFIIPAMVVATRGKIANCVLDSGLEGAIYVENASDERIMNVSDVLQVGQTINCKVLRIDRDKFMVDLSSKASDTKPGSDYELRKLPLDPYYDHVEETKEREQHRSNRRKQARSTRVIKHPLFRSFNHMEAEEFLASRQRGDVVIRPSSHGYDHIAITWKVDEDVYQHLDVVEVKNKDDPHAPVRLSIGNQTFEDLDELIVTYVEAVARKVEELMSHPKYQPGGTRALNEHLTALTQANPKMSAYGFCQSEKPGYFDLGFKLSIRGPPMRWVVKVLPGGYRLRDVSYAQVDDLINGFKHIQQAEAQKQKRRNMSSSNTSRY</sequence>
<feature type="compositionally biased region" description="Basic and acidic residues" evidence="12">
    <location>
        <begin position="211"/>
        <end position="229"/>
    </location>
</feature>
<dbReference type="GO" id="GO:0003746">
    <property type="term" value="F:translation elongation factor activity"/>
    <property type="evidence" value="ECO:0007669"/>
    <property type="project" value="UniProtKB-KW"/>
</dbReference>
<dbReference type="InterPro" id="IPR042066">
    <property type="entry name" value="Spt6_death-like"/>
</dbReference>
<dbReference type="SUPFAM" id="SSF55550">
    <property type="entry name" value="SH2 domain"/>
    <property type="match status" value="1"/>
</dbReference>
<dbReference type="InterPro" id="IPR035018">
    <property type="entry name" value="Spt6_SH2_C"/>
</dbReference>
<evidence type="ECO:0000256" key="11">
    <source>
        <dbReference type="PROSITE-ProRule" id="PRU00191"/>
    </source>
</evidence>
<name>A0A0C9M0B3_9FUNG</name>
<dbReference type="InterPro" id="IPR035019">
    <property type="entry name" value="Spt6_SH2_N"/>
</dbReference>
<keyword evidence="15" id="KW-0648">Protein biosynthesis</keyword>
<keyword evidence="15" id="KW-0251">Elongation factor</keyword>
<dbReference type="Gene3D" id="1.10.10.2740">
    <property type="entry name" value="Spt6, Death-like domain"/>
    <property type="match status" value="1"/>
</dbReference>
<comment type="function">
    <text evidence="10">Plays a role in maintenance of chromatin structure during RNA polymerase II transcription elongation thereby repressing transcription initiation from cryptic promoters. Mediates the reassembly of nucleosomes onto the promoters of at least a selected set of genes during repression; the nucleosome reassembly is essential for transcriptional repression.</text>
</comment>
<dbReference type="CDD" id="cd09918">
    <property type="entry name" value="SH2_Nterm_SPT6_like"/>
    <property type="match status" value="1"/>
</dbReference>
<dbReference type="Gene3D" id="1.10.10.650">
    <property type="entry name" value="RuvA domain 2-like"/>
    <property type="match status" value="1"/>
</dbReference>
<keyword evidence="16" id="KW-1185">Reference proteome</keyword>
<dbReference type="GO" id="GO:0042393">
    <property type="term" value="F:histone binding"/>
    <property type="evidence" value="ECO:0007669"/>
    <property type="project" value="TreeGrafter"/>
</dbReference>
<evidence type="ECO:0000313" key="16">
    <source>
        <dbReference type="Proteomes" id="UP000053815"/>
    </source>
</evidence>
<dbReference type="Gene3D" id="1.10.3500.10">
    <property type="entry name" value="Tex N-terminal region-like"/>
    <property type="match status" value="1"/>
</dbReference>
<evidence type="ECO:0000259" key="14">
    <source>
        <dbReference type="PROSITE" id="PS50126"/>
    </source>
</evidence>
<feature type="compositionally biased region" description="Acidic residues" evidence="12">
    <location>
        <begin position="72"/>
        <end position="82"/>
    </location>
</feature>
<dbReference type="InterPro" id="IPR028088">
    <property type="entry name" value="Spt6_HTH_DNA-bd_dom"/>
</dbReference>
<dbReference type="SUPFAM" id="SSF50249">
    <property type="entry name" value="Nucleic acid-binding proteins"/>
    <property type="match status" value="1"/>
</dbReference>
<comment type="function">
    <text evidence="9">Histone H3-H4 chaperone that plays a role in maintenance of chromatin structure during RNA polymerase II transcription elongation thereby repressing transcription initiation from cryptic promoters. Mediates the reassembly of nucleosomes onto the promoters of at least a selected set of genes during repression; the nucleosome reassembly is essential for transcriptional repression. Essential for viability.</text>
</comment>
<feature type="region of interest" description="Disordered" evidence="12">
    <location>
        <begin position="1"/>
        <end position="229"/>
    </location>
</feature>
<dbReference type="Pfam" id="PF14632">
    <property type="entry name" value="SPT6_acidic"/>
    <property type="match status" value="1"/>
</dbReference>
<dbReference type="InterPro" id="IPR017072">
    <property type="entry name" value="TF_Spt6"/>
</dbReference>
<feature type="compositionally biased region" description="Acidic residues" evidence="12">
    <location>
        <begin position="192"/>
        <end position="208"/>
    </location>
</feature>
<dbReference type="InterPro" id="IPR049540">
    <property type="entry name" value="Spt6-like_S1"/>
</dbReference>
<evidence type="ECO:0000259" key="13">
    <source>
        <dbReference type="PROSITE" id="PS50001"/>
    </source>
</evidence>
<evidence type="ECO:0000256" key="10">
    <source>
        <dbReference type="PIRNR" id="PIRNR036947"/>
    </source>
</evidence>
<dbReference type="CDD" id="cd09928">
    <property type="entry name" value="SH2_Cterm_SPT6_like"/>
    <property type="match status" value="1"/>
</dbReference>
<dbReference type="Pfam" id="PF14639">
    <property type="entry name" value="YqgF"/>
    <property type="match status" value="1"/>
</dbReference>
<dbReference type="Gene3D" id="2.40.50.140">
    <property type="entry name" value="Nucleic acid-binding proteins"/>
    <property type="match status" value="1"/>
</dbReference>
<dbReference type="FunFam" id="1.10.10.2740:FF:000002">
    <property type="entry name" value="Transcription elongation factor Spt6"/>
    <property type="match status" value="1"/>
</dbReference>
<dbReference type="InterPro" id="IPR023319">
    <property type="entry name" value="Tex-like_HTH_dom_sf"/>
</dbReference>
<dbReference type="PIRSF" id="PIRSF036947">
    <property type="entry name" value="Spt6"/>
    <property type="match status" value="1"/>
</dbReference>
<dbReference type="InterPro" id="IPR000980">
    <property type="entry name" value="SH2"/>
</dbReference>
<dbReference type="InterPro" id="IPR037027">
    <property type="entry name" value="YqgF/RNaseH-like_dom_sf"/>
</dbReference>
<dbReference type="PANTHER" id="PTHR10145:SF6">
    <property type="entry name" value="TRANSCRIPTION ELONGATION FACTOR SPT6"/>
    <property type="match status" value="1"/>
</dbReference>
<reference evidence="15" key="1">
    <citation type="submission" date="2014-09" db="EMBL/GenBank/DDBJ databases">
        <title>Draft genome sequence of an oleaginous Mucoromycotina fungus Mucor ambiguus NBRC6742.</title>
        <authorList>
            <person name="Takeda I."/>
            <person name="Yamane N."/>
            <person name="Morita T."/>
            <person name="Tamano K."/>
            <person name="Machida M."/>
            <person name="Baker S."/>
            <person name="Koike H."/>
        </authorList>
    </citation>
    <scope>NUCLEOTIDE SEQUENCE</scope>
    <source>
        <strain evidence="15">NBRC 6742</strain>
    </source>
</reference>
<dbReference type="Pfam" id="PF14641">
    <property type="entry name" value="HTH_44"/>
    <property type="match status" value="1"/>
</dbReference>
<evidence type="ECO:0000256" key="7">
    <source>
        <dbReference type="ARBA" id="ARBA00023163"/>
    </source>
</evidence>
<keyword evidence="7 10" id="KW-0804">Transcription</keyword>
<dbReference type="STRING" id="91626.A0A0C9M0B3"/>
<gene>
    <name evidence="15" type="ORF">MAM1_0007d00869</name>
</gene>
<dbReference type="SUPFAM" id="SSF158832">
    <property type="entry name" value="Tex N-terminal region-like"/>
    <property type="match status" value="1"/>
</dbReference>
<dbReference type="GO" id="GO:0008023">
    <property type="term" value="C:transcription elongation factor complex"/>
    <property type="evidence" value="ECO:0007669"/>
    <property type="project" value="TreeGrafter"/>
</dbReference>
<dbReference type="InterPro" id="IPR023323">
    <property type="entry name" value="Tex-like_dom_sf"/>
</dbReference>
<dbReference type="InterPro" id="IPR010994">
    <property type="entry name" value="RuvA_2-like"/>
</dbReference>
<dbReference type="FunFam" id="3.30.505.10:FF:000056">
    <property type="entry name" value="Transcription elongation factor Spt6"/>
    <property type="match status" value="1"/>
</dbReference>
<dbReference type="InterPro" id="IPR055179">
    <property type="entry name" value="Tex-like_central_region"/>
</dbReference>
<dbReference type="Proteomes" id="UP000053815">
    <property type="component" value="Unassembled WGS sequence"/>
</dbReference>
<dbReference type="InterPro" id="IPR012337">
    <property type="entry name" value="RNaseH-like_sf"/>
</dbReference>
<dbReference type="InterPro" id="IPR028231">
    <property type="entry name" value="Spt6_YqgF"/>
</dbReference>
<protein>
    <recommendedName>
        <fullName evidence="4 10">Transcription elongation factor Spt6</fullName>
    </recommendedName>
</protein>
<evidence type="ECO:0000256" key="6">
    <source>
        <dbReference type="ARBA" id="ARBA00022999"/>
    </source>
</evidence>
<proteinExistence type="inferred from homology"/>
<evidence type="ECO:0000256" key="12">
    <source>
        <dbReference type="SAM" id="MobiDB-lite"/>
    </source>
</evidence>
<dbReference type="Pfam" id="PF22706">
    <property type="entry name" value="Tex_central_region"/>
    <property type="match status" value="1"/>
</dbReference>
<dbReference type="InterPro" id="IPR012340">
    <property type="entry name" value="NA-bd_OB-fold"/>
</dbReference>
<accession>A0A0C9M0B3</accession>